<evidence type="ECO:0000313" key="1">
    <source>
        <dbReference type="EMBL" id="KAH1084501.1"/>
    </source>
</evidence>
<sequence>MLNISSVQSAVDSVSAADAAARFFAKYSSARARCRDRAGPEVQFYVQLPVAKNLTEHDAWSNNNEPFQFINNIMAIYTVLTENIQEINQRNTGHANKTGYTMPAGEVKENRRDISISSPEIRGYIFDIDYFDCTVISVINRGSRTKNDTRFIKRTFFSSGAIKLTHELKCSA</sequence>
<comment type="caution">
    <text evidence="1">The sequence shown here is derived from an EMBL/GenBank/DDBJ whole genome shotgun (WGS) entry which is preliminary data.</text>
</comment>
<evidence type="ECO:0000313" key="2">
    <source>
        <dbReference type="Proteomes" id="UP000828251"/>
    </source>
</evidence>
<dbReference type="EMBL" id="JAIQCV010000007">
    <property type="protein sequence ID" value="KAH1084501.1"/>
    <property type="molecule type" value="Genomic_DNA"/>
</dbReference>
<organism evidence="1 2">
    <name type="scientific">Gossypium stocksii</name>
    <dbReference type="NCBI Taxonomy" id="47602"/>
    <lineage>
        <taxon>Eukaryota</taxon>
        <taxon>Viridiplantae</taxon>
        <taxon>Streptophyta</taxon>
        <taxon>Embryophyta</taxon>
        <taxon>Tracheophyta</taxon>
        <taxon>Spermatophyta</taxon>
        <taxon>Magnoliopsida</taxon>
        <taxon>eudicotyledons</taxon>
        <taxon>Gunneridae</taxon>
        <taxon>Pentapetalae</taxon>
        <taxon>rosids</taxon>
        <taxon>malvids</taxon>
        <taxon>Malvales</taxon>
        <taxon>Malvaceae</taxon>
        <taxon>Malvoideae</taxon>
        <taxon>Gossypium</taxon>
    </lineage>
</organism>
<reference evidence="1 2" key="1">
    <citation type="journal article" date="2021" name="Plant Biotechnol. J.">
        <title>Multi-omics assisted identification of the key and species-specific regulatory components of drought-tolerant mechanisms in Gossypium stocksii.</title>
        <authorList>
            <person name="Yu D."/>
            <person name="Ke L."/>
            <person name="Zhang D."/>
            <person name="Wu Y."/>
            <person name="Sun Y."/>
            <person name="Mei J."/>
            <person name="Sun J."/>
            <person name="Sun Y."/>
        </authorList>
    </citation>
    <scope>NUCLEOTIDE SEQUENCE [LARGE SCALE GENOMIC DNA]</scope>
    <source>
        <strain evidence="2">cv. E1</strain>
        <tissue evidence="1">Leaf</tissue>
    </source>
</reference>
<protein>
    <submittedName>
        <fullName evidence="1">Uncharacterized protein</fullName>
    </submittedName>
</protein>
<dbReference type="AlphaFoldDB" id="A0A9D4A2U6"/>
<proteinExistence type="predicted"/>
<accession>A0A9D4A2U6</accession>
<name>A0A9D4A2U6_9ROSI</name>
<keyword evidence="2" id="KW-1185">Reference proteome</keyword>
<gene>
    <name evidence="1" type="ORF">J1N35_024262</name>
</gene>
<dbReference type="Proteomes" id="UP000828251">
    <property type="component" value="Unassembled WGS sequence"/>
</dbReference>